<evidence type="ECO:0000313" key="2">
    <source>
        <dbReference type="EMBL" id="KIJ62006.1"/>
    </source>
</evidence>
<feature type="compositionally biased region" description="Basic and acidic residues" evidence="1">
    <location>
        <begin position="140"/>
        <end position="150"/>
    </location>
</feature>
<keyword evidence="3" id="KW-1185">Reference proteome</keyword>
<sequence>MTSQIQREERNTIKKESQALNQKNSGSAHIHVAIQMVQNIIFSYKADATIHDLGVVVASVDLAEDCGTVVRVRERDMGKAVVERAALVPNGGCEYEDIGREDVLVREAGMALCAKIQVGEEQRQAKSDVDGGDALDAPAEQERDGSVERA</sequence>
<name>A0A0C9WCC9_9AGAM</name>
<protein>
    <submittedName>
        <fullName evidence="2">Uncharacterized protein</fullName>
    </submittedName>
</protein>
<proteinExistence type="predicted"/>
<reference evidence="2 3" key="1">
    <citation type="submission" date="2014-04" db="EMBL/GenBank/DDBJ databases">
        <title>Evolutionary Origins and Diversification of the Mycorrhizal Mutualists.</title>
        <authorList>
            <consortium name="DOE Joint Genome Institute"/>
            <consortium name="Mycorrhizal Genomics Consortium"/>
            <person name="Kohler A."/>
            <person name="Kuo A."/>
            <person name="Nagy L.G."/>
            <person name="Floudas D."/>
            <person name="Copeland A."/>
            <person name="Barry K.W."/>
            <person name="Cichocki N."/>
            <person name="Veneault-Fourrey C."/>
            <person name="LaButti K."/>
            <person name="Lindquist E.A."/>
            <person name="Lipzen A."/>
            <person name="Lundell T."/>
            <person name="Morin E."/>
            <person name="Murat C."/>
            <person name="Riley R."/>
            <person name="Ohm R."/>
            <person name="Sun H."/>
            <person name="Tunlid A."/>
            <person name="Henrissat B."/>
            <person name="Grigoriev I.V."/>
            <person name="Hibbett D.S."/>
            <person name="Martin F."/>
        </authorList>
    </citation>
    <scope>NUCLEOTIDE SEQUENCE [LARGE SCALE GENOMIC DNA]</scope>
    <source>
        <strain evidence="2 3">MD-312</strain>
    </source>
</reference>
<dbReference type="Proteomes" id="UP000053820">
    <property type="component" value="Unassembled WGS sequence"/>
</dbReference>
<dbReference type="HOGENOM" id="CLU_1740753_0_0_1"/>
<dbReference type="AlphaFoldDB" id="A0A0C9WCC9"/>
<gene>
    <name evidence="2" type="ORF">HYDPIDRAFT_30826</name>
</gene>
<dbReference type="EMBL" id="KN839858">
    <property type="protein sequence ID" value="KIJ62006.1"/>
    <property type="molecule type" value="Genomic_DNA"/>
</dbReference>
<feature type="region of interest" description="Disordered" evidence="1">
    <location>
        <begin position="120"/>
        <end position="150"/>
    </location>
</feature>
<evidence type="ECO:0000256" key="1">
    <source>
        <dbReference type="SAM" id="MobiDB-lite"/>
    </source>
</evidence>
<evidence type="ECO:0000313" key="3">
    <source>
        <dbReference type="Proteomes" id="UP000053820"/>
    </source>
</evidence>
<organism evidence="2 3">
    <name type="scientific">Hydnomerulius pinastri MD-312</name>
    <dbReference type="NCBI Taxonomy" id="994086"/>
    <lineage>
        <taxon>Eukaryota</taxon>
        <taxon>Fungi</taxon>
        <taxon>Dikarya</taxon>
        <taxon>Basidiomycota</taxon>
        <taxon>Agaricomycotina</taxon>
        <taxon>Agaricomycetes</taxon>
        <taxon>Agaricomycetidae</taxon>
        <taxon>Boletales</taxon>
        <taxon>Boletales incertae sedis</taxon>
        <taxon>Leucogyrophana</taxon>
    </lineage>
</organism>
<feature type="compositionally biased region" description="Basic and acidic residues" evidence="1">
    <location>
        <begin position="120"/>
        <end position="129"/>
    </location>
</feature>
<accession>A0A0C9WCC9</accession>